<keyword evidence="8" id="KW-0378">Hydrolase</keyword>
<dbReference type="Gene3D" id="3.40.395.10">
    <property type="entry name" value="Adenoviral Proteinase, Chain A"/>
    <property type="match status" value="1"/>
</dbReference>
<evidence type="ECO:0000256" key="1">
    <source>
        <dbReference type="ARBA" id="ARBA00004604"/>
    </source>
</evidence>
<accession>A0A2K5RHI0</accession>
<evidence type="ECO:0000313" key="16">
    <source>
        <dbReference type="Proteomes" id="UP000233040"/>
    </source>
</evidence>
<dbReference type="SUPFAM" id="SSF49842">
    <property type="entry name" value="TNF-like"/>
    <property type="match status" value="1"/>
</dbReference>
<evidence type="ECO:0000256" key="9">
    <source>
        <dbReference type="ARBA" id="ARBA00022807"/>
    </source>
</evidence>
<dbReference type="InterPro" id="IPR045577">
    <property type="entry name" value="SENP3_5_cons_dom"/>
</dbReference>
<feature type="compositionally biased region" description="Acidic residues" evidence="13">
    <location>
        <begin position="292"/>
        <end position="311"/>
    </location>
</feature>
<dbReference type="Ensembl" id="ENSCCAT00000045153.1">
    <property type="protein sequence ID" value="ENSCCAP00000027568.1"/>
    <property type="gene ID" value="ENSCCAG00000031620.1"/>
</dbReference>
<dbReference type="InterPro" id="IPR051748">
    <property type="entry name" value="TNF_Ligand_Superfamily"/>
</dbReference>
<feature type="domain" description="Ubiquitin-like protease family profile" evidence="14">
    <location>
        <begin position="604"/>
        <end position="761"/>
    </location>
</feature>
<dbReference type="PROSITE" id="PS00251">
    <property type="entry name" value="THD_1"/>
    <property type="match status" value="1"/>
</dbReference>
<keyword evidence="11" id="KW-0325">Glycoprotein</keyword>
<dbReference type="GO" id="GO:0016604">
    <property type="term" value="C:nuclear body"/>
    <property type="evidence" value="ECO:0007669"/>
    <property type="project" value="Ensembl"/>
</dbReference>
<evidence type="ECO:0000256" key="2">
    <source>
        <dbReference type="ARBA" id="ARBA00004613"/>
    </source>
</evidence>
<evidence type="ECO:0000259" key="14">
    <source>
        <dbReference type="PROSITE" id="PS50600"/>
    </source>
</evidence>
<dbReference type="Gene3D" id="2.60.120.40">
    <property type="match status" value="1"/>
</dbReference>
<keyword evidence="10" id="KW-1015">Disulfide bond</keyword>
<dbReference type="Proteomes" id="UP000233040">
    <property type="component" value="Unassembled WGS sequence"/>
</dbReference>
<feature type="compositionally biased region" description="Basic residues" evidence="13">
    <location>
        <begin position="330"/>
        <end position="344"/>
    </location>
</feature>
<proteinExistence type="inferred from homology"/>
<dbReference type="InterPro" id="IPR003653">
    <property type="entry name" value="Peptidase_C48_C"/>
</dbReference>
<dbReference type="InterPro" id="IPR038765">
    <property type="entry name" value="Papain-like_cys_pep_sf"/>
</dbReference>
<reference evidence="15" key="1">
    <citation type="submission" date="2025-08" db="UniProtKB">
        <authorList>
            <consortium name="Ensembl"/>
        </authorList>
    </citation>
    <scope>IDENTIFICATION</scope>
</reference>
<evidence type="ECO:0000256" key="10">
    <source>
        <dbReference type="ARBA" id="ARBA00023157"/>
    </source>
</evidence>
<dbReference type="InterPro" id="IPR008983">
    <property type="entry name" value="Tumour_necrosis_fac-like_dom"/>
</dbReference>
<dbReference type="STRING" id="9516.ENSCCAP00000027568"/>
<keyword evidence="7" id="KW-0833">Ubl conjugation pathway</keyword>
<evidence type="ECO:0000256" key="8">
    <source>
        <dbReference type="ARBA" id="ARBA00022801"/>
    </source>
</evidence>
<keyword evidence="6" id="KW-0645">Protease</keyword>
<dbReference type="GO" id="GO:0005730">
    <property type="term" value="C:nucleolus"/>
    <property type="evidence" value="ECO:0007669"/>
    <property type="project" value="UniProtKB-SubCell"/>
</dbReference>
<dbReference type="InterPro" id="IPR021184">
    <property type="entry name" value="TNF_CS"/>
</dbReference>
<dbReference type="GO" id="GO:0004843">
    <property type="term" value="F:cysteine-type deubiquitinase activity"/>
    <property type="evidence" value="ECO:0007669"/>
    <property type="project" value="Ensembl"/>
</dbReference>
<dbReference type="AlphaFoldDB" id="A0A2K5RHI0"/>
<dbReference type="GeneTree" id="ENSGT00940000156309"/>
<dbReference type="GO" id="GO:0016929">
    <property type="term" value="F:deSUMOylase activity"/>
    <property type="evidence" value="ECO:0007669"/>
    <property type="project" value="Ensembl"/>
</dbReference>
<evidence type="ECO:0000256" key="12">
    <source>
        <dbReference type="ARBA" id="ARBA00023242"/>
    </source>
</evidence>
<feature type="region of interest" description="Disordered" evidence="13">
    <location>
        <begin position="226"/>
        <end position="344"/>
    </location>
</feature>
<keyword evidence="16" id="KW-1185">Reference proteome</keyword>
<feature type="region of interest" description="Disordered" evidence="13">
    <location>
        <begin position="426"/>
        <end position="445"/>
    </location>
</feature>
<evidence type="ECO:0000256" key="11">
    <source>
        <dbReference type="ARBA" id="ARBA00023180"/>
    </source>
</evidence>
<protein>
    <submittedName>
        <fullName evidence="15">SUMO specific peptidase 3</fullName>
    </submittedName>
</protein>
<comment type="subcellular location">
    <subcellularLocation>
        <location evidence="1">Nucleus</location>
        <location evidence="1">Nucleolus</location>
    </subcellularLocation>
    <subcellularLocation>
        <location evidence="2">Secreted</location>
    </subcellularLocation>
</comment>
<organism evidence="15 16">
    <name type="scientific">Cebus imitator</name>
    <name type="common">Panamanian white-faced capuchin</name>
    <name type="synonym">Cebus capucinus imitator</name>
    <dbReference type="NCBI Taxonomy" id="2715852"/>
    <lineage>
        <taxon>Eukaryota</taxon>
        <taxon>Metazoa</taxon>
        <taxon>Chordata</taxon>
        <taxon>Craniata</taxon>
        <taxon>Vertebrata</taxon>
        <taxon>Euteleostomi</taxon>
        <taxon>Mammalia</taxon>
        <taxon>Eutheria</taxon>
        <taxon>Euarchontoglires</taxon>
        <taxon>Primates</taxon>
        <taxon>Haplorrhini</taxon>
        <taxon>Platyrrhini</taxon>
        <taxon>Cebidae</taxon>
        <taxon>Cebinae</taxon>
        <taxon>Cebus</taxon>
    </lineage>
</organism>
<dbReference type="PANTHER" id="PTHR15151:SF12">
    <property type="entry name" value="TUMOR NECROSIS FACTOR LIGAND SUPERFAMILY MEMBER 13"/>
    <property type="match status" value="1"/>
</dbReference>
<name>A0A2K5RHI0_CEBIM</name>
<dbReference type="GO" id="GO:0006508">
    <property type="term" value="P:proteolysis"/>
    <property type="evidence" value="ECO:0007669"/>
    <property type="project" value="UniProtKB-KW"/>
</dbReference>
<dbReference type="GO" id="GO:0005125">
    <property type="term" value="F:cytokine activity"/>
    <property type="evidence" value="ECO:0007669"/>
    <property type="project" value="UniProtKB-KW"/>
</dbReference>
<dbReference type="Pfam" id="PF19722">
    <property type="entry name" value="SENP3_5_N"/>
    <property type="match status" value="1"/>
</dbReference>
<dbReference type="GO" id="GO:0005615">
    <property type="term" value="C:extracellular space"/>
    <property type="evidence" value="ECO:0007669"/>
    <property type="project" value="UniProtKB-KW"/>
</dbReference>
<keyword evidence="9" id="KW-0788">Thiol protease</keyword>
<evidence type="ECO:0000256" key="3">
    <source>
        <dbReference type="ARBA" id="ARBA00005234"/>
    </source>
</evidence>
<reference evidence="15" key="2">
    <citation type="submission" date="2025-09" db="UniProtKB">
        <authorList>
            <consortium name="Ensembl"/>
        </authorList>
    </citation>
    <scope>IDENTIFICATION</scope>
</reference>
<sequence length="792" mass="89193">MSASSPFLLAPKGPPGNMGGPVREPALSVALWLSWGAALGAVACAMALLTQQTELQSLRRELSQLQRTGGPSQKREGYPRQSLPEQSSDALEAWENGKRSRKRRAVLTQKHKKPRSILHLVPINVTSKDDSDVTEVMWQPALRRGRGLQAQGYGVRIRDAGVYLLYSQVLFQDVTFTMGQVISREGQGRQETLFRCVRSMPSHPDWAYNSCYSAGYWKMKETIQGTGSWGPEPPGPGIPAAYSSPRRERLRWPPPPKPRLKSGGGFGPDPGSGTTVPARRLPVPRPSFDASASEEEEEEEEEEDEDEEEEVAAWRLPPRWGQLGTSQRPRPPRPTHRKTCSQRRRRAMRAFRMLLYSKSTSLTFHWKLWGRHRGRRRGLAHPKNHLSPQEGGATPQVPSPCCRFDSPRGPPPPRLGLLGALMAEDGVRGSPPVPSGPSMEEDGLRWTPKSPLDPDSGLLSCTLPNGFGGPSGPEGERSLAPPDASILISNVCSIGDHVAQELFQGSDLGMAEEAERPGEKAGQHSPLREEHVTCVQSILDEFLQTYGSLIPLSTDEVVEKLEDIFQQEFSTPSRKGLVLQLIQSYQRMPGNAMVRGFRVAYKRHVLTMDDLGTLYGQNWLNDQVMNMYGDLVMDTVPEKVHFFNSFFYDKLRTKGYDGVKRWTKNVDIFNKELLLIPIHLEVHWSLISVDVRRRTITYFDSQRTLNRRCPKHIAKYLQAEAVKKDRLDFHQGWKGYFKMNVARQNNDSDCGAFVLQYCKHLALSQPFSFTQQDMPKLRRQIYKELCHCKLTV</sequence>
<feature type="region of interest" description="Disordered" evidence="13">
    <location>
        <begin position="379"/>
        <end position="398"/>
    </location>
</feature>
<dbReference type="Pfam" id="PF02902">
    <property type="entry name" value="Peptidase_C48"/>
    <property type="match status" value="1"/>
</dbReference>
<dbReference type="GO" id="GO:0048298">
    <property type="term" value="P:positive regulation of isotype switching to IgA isotypes"/>
    <property type="evidence" value="ECO:0007669"/>
    <property type="project" value="TreeGrafter"/>
</dbReference>
<keyword evidence="4" id="KW-0202">Cytokine</keyword>
<keyword evidence="12" id="KW-0539">Nucleus</keyword>
<dbReference type="PROSITE" id="PS50600">
    <property type="entry name" value="ULP_PROTEASE"/>
    <property type="match status" value="1"/>
</dbReference>
<dbReference type="GO" id="GO:2000042">
    <property type="term" value="P:negative regulation of double-strand break repair via homologous recombination"/>
    <property type="evidence" value="ECO:0007669"/>
    <property type="project" value="Ensembl"/>
</dbReference>
<evidence type="ECO:0000256" key="13">
    <source>
        <dbReference type="SAM" id="MobiDB-lite"/>
    </source>
</evidence>
<keyword evidence="5" id="KW-0964">Secreted</keyword>
<comment type="similarity">
    <text evidence="3">Belongs to the peptidase C48 family.</text>
</comment>
<evidence type="ECO:0000256" key="7">
    <source>
        <dbReference type="ARBA" id="ARBA00022786"/>
    </source>
</evidence>
<dbReference type="GO" id="GO:0016926">
    <property type="term" value="P:protein desumoylation"/>
    <property type="evidence" value="ECO:0007669"/>
    <property type="project" value="Ensembl"/>
</dbReference>
<dbReference type="FunFam" id="3.40.395.10:FF:000002">
    <property type="entry name" value="Putative sentrin-specific protease 5"/>
    <property type="match status" value="1"/>
</dbReference>
<evidence type="ECO:0000256" key="4">
    <source>
        <dbReference type="ARBA" id="ARBA00022514"/>
    </source>
</evidence>
<dbReference type="SUPFAM" id="SSF54001">
    <property type="entry name" value="Cysteine proteinases"/>
    <property type="match status" value="1"/>
</dbReference>
<feature type="region of interest" description="Disordered" evidence="13">
    <location>
        <begin position="63"/>
        <end position="102"/>
    </location>
</feature>
<evidence type="ECO:0000256" key="6">
    <source>
        <dbReference type="ARBA" id="ARBA00022670"/>
    </source>
</evidence>
<evidence type="ECO:0000313" key="15">
    <source>
        <dbReference type="Ensembl" id="ENSCCAP00000027568.1"/>
    </source>
</evidence>
<dbReference type="GO" id="GO:0071339">
    <property type="term" value="C:MLL1 complex"/>
    <property type="evidence" value="ECO:0007669"/>
    <property type="project" value="Ensembl"/>
</dbReference>
<evidence type="ECO:0000256" key="5">
    <source>
        <dbReference type="ARBA" id="ARBA00022525"/>
    </source>
</evidence>
<dbReference type="GO" id="GO:0030890">
    <property type="term" value="P:positive regulation of B cell proliferation"/>
    <property type="evidence" value="ECO:0007669"/>
    <property type="project" value="TreeGrafter"/>
</dbReference>
<dbReference type="PANTHER" id="PTHR15151">
    <property type="entry name" value="PROTEIN EIGER"/>
    <property type="match status" value="1"/>
</dbReference>